<evidence type="ECO:0000256" key="2">
    <source>
        <dbReference type="ARBA" id="ARBA00022448"/>
    </source>
</evidence>
<feature type="transmembrane region" description="Helical" evidence="7">
    <location>
        <begin position="237"/>
        <end position="261"/>
    </location>
</feature>
<feature type="transmembrane region" description="Helical" evidence="7">
    <location>
        <begin position="374"/>
        <end position="396"/>
    </location>
</feature>
<accession>A0A4R8LUK8</accession>
<dbReference type="PANTHER" id="PTHR42865:SF7">
    <property type="entry name" value="PROTON_GLUTAMATE-ASPARTATE SYMPORTER"/>
    <property type="match status" value="1"/>
</dbReference>
<keyword evidence="6 7" id="KW-0472">Membrane</keyword>
<reference evidence="8 9" key="1">
    <citation type="submission" date="2019-03" db="EMBL/GenBank/DDBJ databases">
        <title>Genomic Encyclopedia of Type Strains, Phase III (KMG-III): the genomes of soil and plant-associated and newly described type strains.</title>
        <authorList>
            <person name="Whitman W."/>
        </authorList>
    </citation>
    <scope>NUCLEOTIDE SEQUENCE [LARGE SCALE GENOMIC DNA]</scope>
    <source>
        <strain evidence="8 9">LMG 29544</strain>
    </source>
</reference>
<keyword evidence="5 7" id="KW-1133">Transmembrane helix</keyword>
<proteinExistence type="predicted"/>
<comment type="caution">
    <text evidence="8">The sequence shown here is derived from an EMBL/GenBank/DDBJ whole genome shotgun (WGS) entry which is preliminary data.</text>
</comment>
<comment type="subcellular location">
    <subcellularLocation>
        <location evidence="1">Cell membrane</location>
        <topology evidence="1">Multi-pass membrane protein</topology>
    </subcellularLocation>
</comment>
<protein>
    <submittedName>
        <fullName evidence="8">Na+/H+-dicarboxylate symporter</fullName>
    </submittedName>
</protein>
<dbReference type="GO" id="GO:0015293">
    <property type="term" value="F:symporter activity"/>
    <property type="evidence" value="ECO:0007669"/>
    <property type="project" value="UniProtKB-KW"/>
</dbReference>
<name>A0A4R8LUK8_9BURK</name>
<feature type="transmembrane region" description="Helical" evidence="7">
    <location>
        <begin position="343"/>
        <end position="362"/>
    </location>
</feature>
<keyword evidence="2" id="KW-0813">Transport</keyword>
<keyword evidence="3" id="KW-1003">Cell membrane</keyword>
<keyword evidence="4 7" id="KW-0812">Transmembrane</keyword>
<dbReference type="Gene3D" id="1.10.3860.10">
    <property type="entry name" value="Sodium:dicarboxylate symporter"/>
    <property type="match status" value="1"/>
</dbReference>
<evidence type="ECO:0000256" key="1">
    <source>
        <dbReference type="ARBA" id="ARBA00004651"/>
    </source>
</evidence>
<evidence type="ECO:0000256" key="6">
    <source>
        <dbReference type="ARBA" id="ARBA00023136"/>
    </source>
</evidence>
<feature type="transmembrane region" description="Helical" evidence="7">
    <location>
        <begin position="207"/>
        <end position="225"/>
    </location>
</feature>
<feature type="transmembrane region" description="Helical" evidence="7">
    <location>
        <begin position="78"/>
        <end position="104"/>
    </location>
</feature>
<keyword evidence="9" id="KW-1185">Reference proteome</keyword>
<evidence type="ECO:0000256" key="4">
    <source>
        <dbReference type="ARBA" id="ARBA00022692"/>
    </source>
</evidence>
<dbReference type="SUPFAM" id="SSF118215">
    <property type="entry name" value="Proton glutamate symport protein"/>
    <property type="match status" value="1"/>
</dbReference>
<dbReference type="Pfam" id="PF00375">
    <property type="entry name" value="SDF"/>
    <property type="match status" value="1"/>
</dbReference>
<dbReference type="InterPro" id="IPR001991">
    <property type="entry name" value="Na-dicarboxylate_symporter"/>
</dbReference>
<gene>
    <name evidence="8" type="ORF">BX592_10727</name>
</gene>
<dbReference type="PRINTS" id="PR00173">
    <property type="entry name" value="EDTRNSPORT"/>
</dbReference>
<evidence type="ECO:0000256" key="5">
    <source>
        <dbReference type="ARBA" id="ARBA00022989"/>
    </source>
</evidence>
<organism evidence="8 9">
    <name type="scientific">Paraburkholderia rhizosphaerae</name>
    <dbReference type="NCBI Taxonomy" id="480658"/>
    <lineage>
        <taxon>Bacteria</taxon>
        <taxon>Pseudomonadati</taxon>
        <taxon>Pseudomonadota</taxon>
        <taxon>Betaproteobacteria</taxon>
        <taxon>Burkholderiales</taxon>
        <taxon>Burkholderiaceae</taxon>
        <taxon>Paraburkholderia</taxon>
    </lineage>
</organism>
<sequence>MKLNSARIYALAVNPWVIFASLGLGVSVGLVLPRQAQHLAFIGDIYVDLLKMTTLPFMISAVIFSLQRLFRDGGTSKLLLRVVTVFIGASAIVSLIGAIVLIVMSPGSNLSSETMQTFGLMVGSDSSSNNTVMNLYGTDVPEKTLSLATLLTSLVPTNIFAALANGDALKALVFALLFGLAVGRVPERISTGLSQALETVYHACQKLMHWLSYLLPAILFCMSAAQFGKSGVEPLHAMLQFVLAFFIASVTLLALAAVIIWKRSGGTLATALDALRAPFALALATRNSAACMPSMIESLVDRLGFARSRVELLVPLTISLLRVGPMVYYVCATLFIAQLYGHTLGVVEVVTVLLASVLAGFASAGMTGLVTVSLVGMTCAYLRLPFEAAFILFLAVDPLCDMLRTLILVIGNAAAVSVICPRPLKI</sequence>
<feature type="transmembrane region" description="Helical" evidence="7">
    <location>
        <begin position="168"/>
        <end position="186"/>
    </location>
</feature>
<feature type="transmembrane region" description="Helical" evidence="7">
    <location>
        <begin position="45"/>
        <end position="66"/>
    </location>
</feature>
<feature type="transmembrane region" description="Helical" evidence="7">
    <location>
        <begin position="312"/>
        <end position="337"/>
    </location>
</feature>
<evidence type="ECO:0000256" key="3">
    <source>
        <dbReference type="ARBA" id="ARBA00022475"/>
    </source>
</evidence>
<evidence type="ECO:0000313" key="8">
    <source>
        <dbReference type="EMBL" id="TDY51459.1"/>
    </source>
</evidence>
<evidence type="ECO:0000313" key="9">
    <source>
        <dbReference type="Proteomes" id="UP000295509"/>
    </source>
</evidence>
<dbReference type="GO" id="GO:0005886">
    <property type="term" value="C:plasma membrane"/>
    <property type="evidence" value="ECO:0007669"/>
    <property type="project" value="UniProtKB-SubCell"/>
</dbReference>
<dbReference type="AlphaFoldDB" id="A0A4R8LUK8"/>
<dbReference type="InterPro" id="IPR036458">
    <property type="entry name" value="Na:dicarbo_symporter_sf"/>
</dbReference>
<dbReference type="Proteomes" id="UP000295509">
    <property type="component" value="Unassembled WGS sequence"/>
</dbReference>
<dbReference type="PANTHER" id="PTHR42865">
    <property type="entry name" value="PROTON/GLUTAMATE-ASPARTATE SYMPORTER"/>
    <property type="match status" value="1"/>
</dbReference>
<feature type="transmembrane region" description="Helical" evidence="7">
    <location>
        <begin position="12"/>
        <end position="33"/>
    </location>
</feature>
<dbReference type="EMBL" id="SORE01000007">
    <property type="protein sequence ID" value="TDY51459.1"/>
    <property type="molecule type" value="Genomic_DNA"/>
</dbReference>
<evidence type="ECO:0000256" key="7">
    <source>
        <dbReference type="SAM" id="Phobius"/>
    </source>
</evidence>